<name>A0A9P5U9Z0_9AGAR</name>
<protein>
    <submittedName>
        <fullName evidence="2">Uncharacterized protein</fullName>
    </submittedName>
</protein>
<keyword evidence="1" id="KW-0812">Transmembrane</keyword>
<keyword evidence="1" id="KW-1133">Transmembrane helix</keyword>
<dbReference type="OrthoDB" id="3350812at2759"/>
<feature type="transmembrane region" description="Helical" evidence="1">
    <location>
        <begin position="21"/>
        <end position="42"/>
    </location>
</feature>
<proteinExistence type="predicted"/>
<evidence type="ECO:0000313" key="2">
    <source>
        <dbReference type="EMBL" id="KAF9070503.1"/>
    </source>
</evidence>
<comment type="caution">
    <text evidence="2">The sequence shown here is derived from an EMBL/GenBank/DDBJ whole genome shotgun (WGS) entry which is preliminary data.</text>
</comment>
<organism evidence="2 3">
    <name type="scientific">Rhodocollybia butyracea</name>
    <dbReference type="NCBI Taxonomy" id="206335"/>
    <lineage>
        <taxon>Eukaryota</taxon>
        <taxon>Fungi</taxon>
        <taxon>Dikarya</taxon>
        <taxon>Basidiomycota</taxon>
        <taxon>Agaricomycotina</taxon>
        <taxon>Agaricomycetes</taxon>
        <taxon>Agaricomycetidae</taxon>
        <taxon>Agaricales</taxon>
        <taxon>Marasmiineae</taxon>
        <taxon>Omphalotaceae</taxon>
        <taxon>Rhodocollybia</taxon>
    </lineage>
</organism>
<sequence length="143" mass="15772">MNDSFFPLILTLMLIPGRAYCKAYCVVFFTLGLVFGLTPGLVYSVSSETWSVLTTVAYRDGITYYLILFGLSVTNLVGTVLLSVLTSTTASECFNASSNLSRRQLILWHSMISRTFSFISMSDANCTDSQQSHPPYAKSGHEP</sequence>
<keyword evidence="1" id="KW-0472">Membrane</keyword>
<dbReference type="Proteomes" id="UP000772434">
    <property type="component" value="Unassembled WGS sequence"/>
</dbReference>
<feature type="transmembrane region" description="Helical" evidence="1">
    <location>
        <begin position="62"/>
        <end position="85"/>
    </location>
</feature>
<reference evidence="2" key="1">
    <citation type="submission" date="2020-11" db="EMBL/GenBank/DDBJ databases">
        <authorList>
            <consortium name="DOE Joint Genome Institute"/>
            <person name="Ahrendt S."/>
            <person name="Riley R."/>
            <person name="Andreopoulos W."/>
            <person name="Labutti K."/>
            <person name="Pangilinan J."/>
            <person name="Ruiz-Duenas F.J."/>
            <person name="Barrasa J.M."/>
            <person name="Sanchez-Garcia M."/>
            <person name="Camarero S."/>
            <person name="Miyauchi S."/>
            <person name="Serrano A."/>
            <person name="Linde D."/>
            <person name="Babiker R."/>
            <person name="Drula E."/>
            <person name="Ayuso-Fernandez I."/>
            <person name="Pacheco R."/>
            <person name="Padilla G."/>
            <person name="Ferreira P."/>
            <person name="Barriuso J."/>
            <person name="Kellner H."/>
            <person name="Castanera R."/>
            <person name="Alfaro M."/>
            <person name="Ramirez L."/>
            <person name="Pisabarro A.G."/>
            <person name="Kuo A."/>
            <person name="Tritt A."/>
            <person name="Lipzen A."/>
            <person name="He G."/>
            <person name="Yan M."/>
            <person name="Ng V."/>
            <person name="Cullen D."/>
            <person name="Martin F."/>
            <person name="Rosso M.-N."/>
            <person name="Henrissat B."/>
            <person name="Hibbett D."/>
            <person name="Martinez A.T."/>
            <person name="Grigoriev I.V."/>
        </authorList>
    </citation>
    <scope>NUCLEOTIDE SEQUENCE</scope>
    <source>
        <strain evidence="2">AH 40177</strain>
    </source>
</reference>
<accession>A0A9P5U9Z0</accession>
<evidence type="ECO:0000313" key="3">
    <source>
        <dbReference type="Proteomes" id="UP000772434"/>
    </source>
</evidence>
<dbReference type="EMBL" id="JADNRY010000040">
    <property type="protein sequence ID" value="KAF9070503.1"/>
    <property type="molecule type" value="Genomic_DNA"/>
</dbReference>
<keyword evidence="3" id="KW-1185">Reference proteome</keyword>
<gene>
    <name evidence="2" type="ORF">BDP27DRAFT_613206</name>
</gene>
<dbReference type="AlphaFoldDB" id="A0A9P5U9Z0"/>
<evidence type="ECO:0000256" key="1">
    <source>
        <dbReference type="SAM" id="Phobius"/>
    </source>
</evidence>